<organism evidence="1 2">
    <name type="scientific">Streptomyces mirabilis</name>
    <dbReference type="NCBI Taxonomy" id="68239"/>
    <lineage>
        <taxon>Bacteria</taxon>
        <taxon>Bacillati</taxon>
        <taxon>Actinomycetota</taxon>
        <taxon>Actinomycetes</taxon>
        <taxon>Kitasatosporales</taxon>
        <taxon>Streptomycetaceae</taxon>
        <taxon>Streptomyces</taxon>
    </lineage>
</organism>
<proteinExistence type="predicted"/>
<name>A0A1I2P2T2_9ACTN</name>
<dbReference type="AlphaFoldDB" id="A0A1I2P2T2"/>
<dbReference type="Proteomes" id="UP000181942">
    <property type="component" value="Unassembled WGS sequence"/>
</dbReference>
<dbReference type="OrthoDB" id="3869737at2"/>
<evidence type="ECO:0000313" key="2">
    <source>
        <dbReference type="Proteomes" id="UP000181942"/>
    </source>
</evidence>
<gene>
    <name evidence="1" type="ORF">SAMN02787118_115181</name>
</gene>
<dbReference type="EMBL" id="FONR01000015">
    <property type="protein sequence ID" value="SFG07761.1"/>
    <property type="molecule type" value="Genomic_DNA"/>
</dbReference>
<reference evidence="1 2" key="1">
    <citation type="submission" date="2016-10" db="EMBL/GenBank/DDBJ databases">
        <authorList>
            <person name="de Groot N.N."/>
        </authorList>
    </citation>
    <scope>NUCLEOTIDE SEQUENCE [LARGE SCALE GENOMIC DNA]</scope>
    <source>
        <strain evidence="1 2">OK461</strain>
    </source>
</reference>
<accession>A0A1I2P2T2</accession>
<sequence>MTDDLRFGWELSGSGWATCRIADSSSEWQGIVSYCTDALADLLHGVTGLYGTTAVPRFSFDLEPAEARWVLRSRGSDVDIAIYRFPDMSTSFDAPDREGTPSWTSTQTRSLLGHVVMEAARSVLRLHGEDGYLTKWVRHPFPVAALQDLRRLHLQHDECEREHDVAFP</sequence>
<dbReference type="RefSeq" id="WP_075031081.1">
    <property type="nucleotide sequence ID" value="NZ_FONR01000015.1"/>
</dbReference>
<protein>
    <submittedName>
        <fullName evidence="1">Uncharacterized protein</fullName>
    </submittedName>
</protein>
<evidence type="ECO:0000313" key="1">
    <source>
        <dbReference type="EMBL" id="SFG07761.1"/>
    </source>
</evidence>